<feature type="domain" description="TCTP" evidence="3">
    <location>
        <begin position="1"/>
        <end position="179"/>
    </location>
</feature>
<dbReference type="RefSeq" id="XP_067481780.1">
    <property type="nucleotide sequence ID" value="XM_067624189.1"/>
</dbReference>
<comment type="similarity">
    <text evidence="2">Belongs to the TCTP family.</text>
</comment>
<gene>
    <name evidence="4" type="ORF">ASPBRDRAFT_39679</name>
</gene>
<evidence type="ECO:0000259" key="3">
    <source>
        <dbReference type="PROSITE" id="PS51797"/>
    </source>
</evidence>
<dbReference type="VEuPathDB" id="FungiDB:ASPBRDRAFT_39679"/>
<dbReference type="InterPro" id="IPR018105">
    <property type="entry name" value="Translational_control_tumour_p"/>
</dbReference>
<dbReference type="GO" id="GO:0005509">
    <property type="term" value="F:calcium ion binding"/>
    <property type="evidence" value="ECO:0007669"/>
    <property type="project" value="TreeGrafter"/>
</dbReference>
<dbReference type="PROSITE" id="PS51797">
    <property type="entry name" value="TCTP_3"/>
    <property type="match status" value="1"/>
</dbReference>
<dbReference type="PROSITE" id="PS01002">
    <property type="entry name" value="TCTP_1"/>
    <property type="match status" value="1"/>
</dbReference>
<protein>
    <recommendedName>
        <fullName evidence="1">Translationally-controlled tumor protein homolog</fullName>
    </recommendedName>
</protein>
<dbReference type="InterPro" id="IPR011323">
    <property type="entry name" value="Mss4/transl-control_tumour"/>
</dbReference>
<evidence type="ECO:0000313" key="5">
    <source>
        <dbReference type="Proteomes" id="UP000184499"/>
    </source>
</evidence>
<dbReference type="Proteomes" id="UP000184499">
    <property type="component" value="Unassembled WGS sequence"/>
</dbReference>
<accession>A0A1L9USD1</accession>
<dbReference type="Pfam" id="PF00838">
    <property type="entry name" value="TCTP"/>
    <property type="match status" value="1"/>
</dbReference>
<reference evidence="5" key="1">
    <citation type="journal article" date="2017" name="Genome Biol.">
        <title>Comparative genomics reveals high biological diversity and specific adaptations in the industrially and medically important fungal genus Aspergillus.</title>
        <authorList>
            <person name="de Vries R.P."/>
            <person name="Riley R."/>
            <person name="Wiebenga A."/>
            <person name="Aguilar-Osorio G."/>
            <person name="Amillis S."/>
            <person name="Uchima C.A."/>
            <person name="Anderluh G."/>
            <person name="Asadollahi M."/>
            <person name="Askin M."/>
            <person name="Barry K."/>
            <person name="Battaglia E."/>
            <person name="Bayram O."/>
            <person name="Benocci T."/>
            <person name="Braus-Stromeyer S.A."/>
            <person name="Caldana C."/>
            <person name="Canovas D."/>
            <person name="Cerqueira G.C."/>
            <person name="Chen F."/>
            <person name="Chen W."/>
            <person name="Choi C."/>
            <person name="Clum A."/>
            <person name="Dos Santos R.A."/>
            <person name="Damasio A.R."/>
            <person name="Diallinas G."/>
            <person name="Emri T."/>
            <person name="Fekete E."/>
            <person name="Flipphi M."/>
            <person name="Freyberg S."/>
            <person name="Gallo A."/>
            <person name="Gournas C."/>
            <person name="Habgood R."/>
            <person name="Hainaut M."/>
            <person name="Harispe M.L."/>
            <person name="Henrissat B."/>
            <person name="Hilden K.S."/>
            <person name="Hope R."/>
            <person name="Hossain A."/>
            <person name="Karabika E."/>
            <person name="Karaffa L."/>
            <person name="Karanyi Z."/>
            <person name="Krasevec N."/>
            <person name="Kuo A."/>
            <person name="Kusch H."/>
            <person name="LaButti K."/>
            <person name="Lagendijk E.L."/>
            <person name="Lapidus A."/>
            <person name="Levasseur A."/>
            <person name="Lindquist E."/>
            <person name="Lipzen A."/>
            <person name="Logrieco A.F."/>
            <person name="MacCabe A."/>
            <person name="Maekelae M.R."/>
            <person name="Malavazi I."/>
            <person name="Melin P."/>
            <person name="Meyer V."/>
            <person name="Mielnichuk N."/>
            <person name="Miskei M."/>
            <person name="Molnar A.P."/>
            <person name="Mule G."/>
            <person name="Ngan C.Y."/>
            <person name="Orejas M."/>
            <person name="Orosz E."/>
            <person name="Ouedraogo J.P."/>
            <person name="Overkamp K.M."/>
            <person name="Park H.-S."/>
            <person name="Perrone G."/>
            <person name="Piumi F."/>
            <person name="Punt P.J."/>
            <person name="Ram A.F."/>
            <person name="Ramon A."/>
            <person name="Rauscher S."/>
            <person name="Record E."/>
            <person name="Riano-Pachon D.M."/>
            <person name="Robert V."/>
            <person name="Roehrig J."/>
            <person name="Ruller R."/>
            <person name="Salamov A."/>
            <person name="Salih N.S."/>
            <person name="Samson R.A."/>
            <person name="Sandor E."/>
            <person name="Sanguinetti M."/>
            <person name="Schuetze T."/>
            <person name="Sepcic K."/>
            <person name="Shelest E."/>
            <person name="Sherlock G."/>
            <person name="Sophianopoulou V."/>
            <person name="Squina F.M."/>
            <person name="Sun H."/>
            <person name="Susca A."/>
            <person name="Todd R.B."/>
            <person name="Tsang A."/>
            <person name="Unkles S.E."/>
            <person name="van de Wiele N."/>
            <person name="van Rossen-Uffink D."/>
            <person name="Oliveira J.V."/>
            <person name="Vesth T.C."/>
            <person name="Visser J."/>
            <person name="Yu J.-H."/>
            <person name="Zhou M."/>
            <person name="Andersen M.R."/>
            <person name="Archer D.B."/>
            <person name="Baker S.E."/>
            <person name="Benoit I."/>
            <person name="Brakhage A.A."/>
            <person name="Braus G.H."/>
            <person name="Fischer R."/>
            <person name="Frisvad J.C."/>
            <person name="Goldman G.H."/>
            <person name="Houbraken J."/>
            <person name="Oakley B."/>
            <person name="Pocsi I."/>
            <person name="Scazzocchio C."/>
            <person name="Seiboth B."/>
            <person name="vanKuyk P.A."/>
            <person name="Wortman J."/>
            <person name="Dyer P.S."/>
            <person name="Grigoriev I.V."/>
        </authorList>
    </citation>
    <scope>NUCLEOTIDE SEQUENCE [LARGE SCALE GENOMIC DNA]</scope>
    <source>
        <strain evidence="5">CBS 101740 / IMI 381727 / IBT 21946</strain>
    </source>
</reference>
<evidence type="ECO:0000313" key="4">
    <source>
        <dbReference type="EMBL" id="OJJ74532.1"/>
    </source>
</evidence>
<dbReference type="EMBL" id="KV878681">
    <property type="protein sequence ID" value="OJJ74532.1"/>
    <property type="molecule type" value="Genomic_DNA"/>
</dbReference>
<evidence type="ECO:0000256" key="2">
    <source>
        <dbReference type="PROSITE-ProRule" id="PRU01133"/>
    </source>
</evidence>
<keyword evidence="5" id="KW-1185">Reference proteome</keyword>
<dbReference type="PANTHER" id="PTHR11991">
    <property type="entry name" value="TRANSLATIONALLY CONTROLLED TUMOR PROTEIN-RELATED"/>
    <property type="match status" value="1"/>
</dbReference>
<sequence length="179" mass="20076">MIIYKDIISGDEVLADTFKIQEVDKVLWTCDCRKYLKKSNEDFELEGANPSAEGGDDDAGGEGEATMVHDIEDQFRLVWLKTEEGLKPSKDAFKSHLKSYMKKVLTKLTEKGASKETIDEFKAGAPGAVKKILANYDNYDVLMGQSMDGDAMHILIDFRDDGVTPYATLWKHGLEEMKV</sequence>
<dbReference type="GO" id="GO:0005737">
    <property type="term" value="C:cytoplasm"/>
    <property type="evidence" value="ECO:0007669"/>
    <property type="project" value="TreeGrafter"/>
</dbReference>
<name>A0A1L9USD1_ASPBC</name>
<dbReference type="PANTHER" id="PTHR11991:SF0">
    <property type="entry name" value="TRANSLATIONALLY-CONTROLLED TUMOR PROTEIN"/>
    <property type="match status" value="1"/>
</dbReference>
<proteinExistence type="inferred from homology"/>
<dbReference type="GeneID" id="93576677"/>
<dbReference type="AlphaFoldDB" id="A0A1L9USD1"/>
<dbReference type="Gene3D" id="2.170.150.10">
    <property type="entry name" value="Metal Binding Protein, Guanine Nucleotide Exchange Factor, Chain A"/>
    <property type="match status" value="1"/>
</dbReference>
<organism evidence="4 5">
    <name type="scientific">Aspergillus brasiliensis (strain CBS 101740 / IMI 381727 / IBT 21946)</name>
    <dbReference type="NCBI Taxonomy" id="767769"/>
    <lineage>
        <taxon>Eukaryota</taxon>
        <taxon>Fungi</taxon>
        <taxon>Dikarya</taxon>
        <taxon>Ascomycota</taxon>
        <taxon>Pezizomycotina</taxon>
        <taxon>Eurotiomycetes</taxon>
        <taxon>Eurotiomycetidae</taxon>
        <taxon>Eurotiales</taxon>
        <taxon>Aspergillaceae</taxon>
        <taxon>Aspergillus</taxon>
        <taxon>Aspergillus subgen. Circumdati</taxon>
    </lineage>
</organism>
<dbReference type="SUPFAM" id="SSF51316">
    <property type="entry name" value="Mss4-like"/>
    <property type="match status" value="1"/>
</dbReference>
<dbReference type="InterPro" id="IPR011057">
    <property type="entry name" value="Mss4-like_sf"/>
</dbReference>
<dbReference type="OMA" id="CAMITEG"/>
<evidence type="ECO:0000256" key="1">
    <source>
        <dbReference type="ARBA" id="ARBA00014759"/>
    </source>
</evidence>
<dbReference type="InterPro" id="IPR018103">
    <property type="entry name" value="Translation_control_tumour_CS"/>
</dbReference>
<dbReference type="PRINTS" id="PR01653">
    <property type="entry name" value="TCTPROTEIN"/>
</dbReference>
<dbReference type="OrthoDB" id="10248936at2759"/>
<dbReference type="STRING" id="767769.A0A1L9USD1"/>
<dbReference type="InterPro" id="IPR034737">
    <property type="entry name" value="TCTP"/>
</dbReference>